<organism evidence="2 3">
    <name type="scientific">Puccinia sorghi</name>
    <dbReference type="NCBI Taxonomy" id="27349"/>
    <lineage>
        <taxon>Eukaryota</taxon>
        <taxon>Fungi</taxon>
        <taxon>Dikarya</taxon>
        <taxon>Basidiomycota</taxon>
        <taxon>Pucciniomycotina</taxon>
        <taxon>Pucciniomycetes</taxon>
        <taxon>Pucciniales</taxon>
        <taxon>Pucciniaceae</taxon>
        <taxon>Puccinia</taxon>
    </lineage>
</organism>
<feature type="region of interest" description="Disordered" evidence="1">
    <location>
        <begin position="1"/>
        <end position="20"/>
    </location>
</feature>
<evidence type="ECO:0008006" key="4">
    <source>
        <dbReference type="Google" id="ProtNLM"/>
    </source>
</evidence>
<dbReference type="EMBL" id="LAVV01007084">
    <property type="protein sequence ID" value="KNZ57166.1"/>
    <property type="molecule type" value="Genomic_DNA"/>
</dbReference>
<dbReference type="AlphaFoldDB" id="A0A0L6V8M4"/>
<evidence type="ECO:0000256" key="1">
    <source>
        <dbReference type="SAM" id="MobiDB-lite"/>
    </source>
</evidence>
<dbReference type="SUPFAM" id="SSF54160">
    <property type="entry name" value="Chromo domain-like"/>
    <property type="match status" value="1"/>
</dbReference>
<gene>
    <name evidence="2" type="ORF">VP01_2222g1</name>
</gene>
<dbReference type="OrthoDB" id="3364639at2759"/>
<accession>A0A0L6V8M4</accession>
<dbReference type="Gene3D" id="2.40.50.40">
    <property type="match status" value="1"/>
</dbReference>
<proteinExistence type="predicted"/>
<dbReference type="VEuPathDB" id="FungiDB:VP01_2222g1"/>
<sequence>MEGNPPSLSCFPPRASQGSTPSLCVGKLHYLVECAGYQSNKDQTSWEPANHLQNSNYLVQDFHTTYPHKPCHS</sequence>
<evidence type="ECO:0000313" key="3">
    <source>
        <dbReference type="Proteomes" id="UP000037035"/>
    </source>
</evidence>
<name>A0A0L6V8M4_9BASI</name>
<dbReference type="InterPro" id="IPR016197">
    <property type="entry name" value="Chromo-like_dom_sf"/>
</dbReference>
<protein>
    <recommendedName>
        <fullName evidence="4">Chromo domain-containing protein</fullName>
    </recommendedName>
</protein>
<comment type="caution">
    <text evidence="2">The sequence shown here is derived from an EMBL/GenBank/DDBJ whole genome shotgun (WGS) entry which is preliminary data.</text>
</comment>
<reference evidence="2 3" key="1">
    <citation type="submission" date="2015-08" db="EMBL/GenBank/DDBJ databases">
        <title>Next Generation Sequencing and Analysis of the Genome of Puccinia sorghi L Schw, the Causal Agent of Maize Common Rust.</title>
        <authorList>
            <person name="Rochi L."/>
            <person name="Burguener G."/>
            <person name="Darino M."/>
            <person name="Turjanski A."/>
            <person name="Kreff E."/>
            <person name="Dieguez M.J."/>
            <person name="Sacco F."/>
        </authorList>
    </citation>
    <scope>NUCLEOTIDE SEQUENCE [LARGE SCALE GENOMIC DNA]</scope>
    <source>
        <strain evidence="2 3">RO10H11247</strain>
    </source>
</reference>
<keyword evidence="3" id="KW-1185">Reference proteome</keyword>
<evidence type="ECO:0000313" key="2">
    <source>
        <dbReference type="EMBL" id="KNZ57166.1"/>
    </source>
</evidence>
<dbReference type="Proteomes" id="UP000037035">
    <property type="component" value="Unassembled WGS sequence"/>
</dbReference>
<dbReference type="CDD" id="cd00024">
    <property type="entry name" value="CD_CSD"/>
    <property type="match status" value="1"/>
</dbReference>